<evidence type="ECO:0000259" key="1">
    <source>
        <dbReference type="Pfam" id="PF01764"/>
    </source>
</evidence>
<keyword evidence="3" id="KW-1185">Reference proteome</keyword>
<dbReference type="SUPFAM" id="SSF53474">
    <property type="entry name" value="alpha/beta-Hydrolases"/>
    <property type="match status" value="1"/>
</dbReference>
<feature type="domain" description="Fungal lipase-type" evidence="1">
    <location>
        <begin position="157"/>
        <end position="284"/>
    </location>
</feature>
<dbReference type="InterPro" id="IPR002921">
    <property type="entry name" value="Fungal_lipase-type"/>
</dbReference>
<dbReference type="RefSeq" id="WP_127030159.1">
    <property type="nucleotide sequence ID" value="NZ_RYFG02000089.1"/>
</dbReference>
<dbReference type="Proteomes" id="UP000733744">
    <property type="component" value="Unassembled WGS sequence"/>
</dbReference>
<proteinExistence type="predicted"/>
<evidence type="ECO:0000313" key="2">
    <source>
        <dbReference type="EMBL" id="TRW95547.1"/>
    </source>
</evidence>
<dbReference type="EMBL" id="RYFG02000089">
    <property type="protein sequence ID" value="TRW95547.1"/>
    <property type="molecule type" value="Genomic_DNA"/>
</dbReference>
<comment type="caution">
    <text evidence="2">The sequence shown here is derived from an EMBL/GenBank/DDBJ whole genome shotgun (WGS) entry which is preliminary data.</text>
</comment>
<evidence type="ECO:0000313" key="3">
    <source>
        <dbReference type="Proteomes" id="UP000733744"/>
    </source>
</evidence>
<protein>
    <submittedName>
        <fullName evidence="2">Lipase family protein</fullName>
    </submittedName>
</protein>
<reference evidence="2 3" key="1">
    <citation type="journal article" date="2019" name="Antonie Van Leeuwenhoek">
        <title>Description of 'Ca. Methylobacter oryzae' KRF1, a novel species from the environmentally important Methylobacter clade 2.</title>
        <authorList>
            <person name="Khatri K."/>
            <person name="Mohite J.A."/>
            <person name="Pandit P.S."/>
            <person name="Bahulikar R."/>
            <person name="Rahalkar M.C."/>
        </authorList>
    </citation>
    <scope>NUCLEOTIDE SEQUENCE [LARGE SCALE GENOMIC DNA]</scope>
    <source>
        <strain evidence="2 3">KRF1</strain>
    </source>
</reference>
<name>A0ABY3CB75_9GAMM</name>
<organism evidence="2 3">
    <name type="scientific">Candidatus Methylobacter oryzae</name>
    <dbReference type="NCBI Taxonomy" id="2497749"/>
    <lineage>
        <taxon>Bacteria</taxon>
        <taxon>Pseudomonadati</taxon>
        <taxon>Pseudomonadota</taxon>
        <taxon>Gammaproteobacteria</taxon>
        <taxon>Methylococcales</taxon>
        <taxon>Methylococcaceae</taxon>
        <taxon>Methylobacter</taxon>
    </lineage>
</organism>
<dbReference type="Pfam" id="PF01764">
    <property type="entry name" value="Lipase_3"/>
    <property type="match status" value="1"/>
</dbReference>
<gene>
    <name evidence="2" type="ORF">EKO24_009850</name>
</gene>
<sequence length="433" mass="46534">MSSNSFDLTQTVFLFNWISNSSCHVTGSEQNVADFVYDALMDGNVGKAYQNIEVSGLIKTLGPQLIGGDWQVVWGPGVYEIDVQSGKADNTAFIVYSTTQDAYVVAIAGTDPSAFLDWFDEDFEVGPNDCVNWPDPLDNPPTPVPADPAQAQISLGTAEGVYYLLNKLVQSGCSPNVNQTLQAYLSELAPTSTTTKLIFTGHSLGGALAPTLASWFANYNAHDWTAGTQVCALPTAGPTPGNAIFASNWDSTFSVQQETNLNSGNRVSALNALVYNIQDIVPHAWEYIYNATQATAPGSMQYYSWDDETVADITVSIKTQLADLIPAAADALYLLANICQAKGDGADMTMTTHRIPWTSSWPLTYYAASKSSASPTQQTFPQPPASISDFSTVTSYLGIIHVWGYLAAFGIDVTQPQVASVLTYQVVPNQSSS</sequence>
<dbReference type="Gene3D" id="3.40.50.1820">
    <property type="entry name" value="alpha/beta hydrolase"/>
    <property type="match status" value="1"/>
</dbReference>
<dbReference type="InterPro" id="IPR029058">
    <property type="entry name" value="AB_hydrolase_fold"/>
</dbReference>
<accession>A0ABY3CB75</accession>